<dbReference type="PANTHER" id="PTHR21015">
    <property type="entry name" value="UDP-N-ACETYLGLUCOSAMINE--N-ACETYLMURAMYL-(PENTAPEPTIDE) PYROPHOSPHORYL-UNDECAPRENOL N-ACETYLGLUCOSAMINE TRANSFERASE 1"/>
    <property type="match status" value="1"/>
</dbReference>
<protein>
    <recommendedName>
        <fullName evidence="10">UDP-N-acetylglucosamine--N-acetylmuramyl-(pentapeptide) pyrophosphoryl-undecaprenol N-acetylglucosamine transferase</fullName>
        <ecNumber evidence="10">2.4.1.227</ecNumber>
    </recommendedName>
    <alternativeName>
        <fullName evidence="10">Undecaprenyl-PP-MurNAc-pentapeptide-UDPGlcNAc GlcNAc transferase</fullName>
    </alternativeName>
</protein>
<dbReference type="Gene3D" id="3.40.50.2000">
    <property type="entry name" value="Glycogen Phosphorylase B"/>
    <property type="match status" value="2"/>
</dbReference>
<dbReference type="AlphaFoldDB" id="A0A1G2QFA5"/>
<dbReference type="NCBIfam" id="TIGR01133">
    <property type="entry name" value="murG"/>
    <property type="match status" value="1"/>
</dbReference>
<dbReference type="InterPro" id="IPR004276">
    <property type="entry name" value="GlycoTrans_28_N"/>
</dbReference>
<keyword evidence="6 10" id="KW-0573">Peptidoglycan synthesis</keyword>
<reference evidence="13 14" key="1">
    <citation type="journal article" date="2016" name="Nat. Commun.">
        <title>Thousands of microbial genomes shed light on interconnected biogeochemical processes in an aquifer system.</title>
        <authorList>
            <person name="Anantharaman K."/>
            <person name="Brown C.T."/>
            <person name="Hug L.A."/>
            <person name="Sharon I."/>
            <person name="Castelle C.J."/>
            <person name="Probst A.J."/>
            <person name="Thomas B.C."/>
            <person name="Singh A."/>
            <person name="Wilkins M.J."/>
            <person name="Karaoz U."/>
            <person name="Brodie E.L."/>
            <person name="Williams K.H."/>
            <person name="Hubbard S.S."/>
            <person name="Banfield J.F."/>
        </authorList>
    </citation>
    <scope>NUCLEOTIDE SEQUENCE [LARGE SCALE GENOMIC DNA]</scope>
</reference>
<name>A0A1G2QFA5_9BACT</name>
<dbReference type="InterPro" id="IPR006009">
    <property type="entry name" value="GlcNAc_MurG"/>
</dbReference>
<comment type="subcellular location">
    <subcellularLocation>
        <location evidence="10">Cell membrane</location>
        <topology evidence="10">Peripheral membrane protein</topology>
        <orientation evidence="10">Cytoplasmic side</orientation>
    </subcellularLocation>
</comment>
<dbReference type="GO" id="GO:0051301">
    <property type="term" value="P:cell division"/>
    <property type="evidence" value="ECO:0007669"/>
    <property type="project" value="UniProtKB-KW"/>
</dbReference>
<dbReference type="SUPFAM" id="SSF53756">
    <property type="entry name" value="UDP-Glycosyltransferase/glycogen phosphorylase"/>
    <property type="match status" value="1"/>
</dbReference>
<gene>
    <name evidence="10" type="primary">murG</name>
    <name evidence="13" type="ORF">A2370_01910</name>
</gene>
<dbReference type="GO" id="GO:0050511">
    <property type="term" value="F:undecaprenyldiphospho-muramoylpentapeptide beta-N-acetylglucosaminyltransferase activity"/>
    <property type="evidence" value="ECO:0007669"/>
    <property type="project" value="UniProtKB-UniRule"/>
</dbReference>
<dbReference type="Pfam" id="PF04101">
    <property type="entry name" value="Glyco_tran_28_C"/>
    <property type="match status" value="1"/>
</dbReference>
<organism evidence="13 14">
    <name type="scientific">Candidatus Vogelbacteria bacterium RIFOXYB1_FULL_42_16</name>
    <dbReference type="NCBI Taxonomy" id="1802436"/>
    <lineage>
        <taxon>Bacteria</taxon>
        <taxon>Candidatus Vogeliibacteriota</taxon>
    </lineage>
</organism>
<keyword evidence="7 10" id="KW-0472">Membrane</keyword>
<comment type="catalytic activity">
    <reaction evidence="10">
        <text>di-trans,octa-cis-undecaprenyl diphospho-N-acetyl-alpha-D-muramoyl-L-alanyl-D-glutamyl-meso-2,6-diaminopimeloyl-D-alanyl-D-alanine + UDP-N-acetyl-alpha-D-glucosamine = di-trans,octa-cis-undecaprenyl diphospho-[N-acetyl-alpha-D-glucosaminyl-(1-&gt;4)]-N-acetyl-alpha-D-muramoyl-L-alanyl-D-glutamyl-meso-2,6-diaminopimeloyl-D-alanyl-D-alanine + UDP + H(+)</text>
        <dbReference type="Rhea" id="RHEA:31227"/>
        <dbReference type="ChEBI" id="CHEBI:15378"/>
        <dbReference type="ChEBI" id="CHEBI:57705"/>
        <dbReference type="ChEBI" id="CHEBI:58223"/>
        <dbReference type="ChEBI" id="CHEBI:61387"/>
        <dbReference type="ChEBI" id="CHEBI:61388"/>
        <dbReference type="EC" id="2.4.1.227"/>
    </reaction>
</comment>
<comment type="caution">
    <text evidence="13">The sequence shown here is derived from an EMBL/GenBank/DDBJ whole genome shotgun (WGS) entry which is preliminary data.</text>
</comment>
<feature type="binding site" evidence="10">
    <location>
        <position position="303"/>
    </location>
    <ligand>
        <name>UDP-N-acetyl-alpha-D-glucosamine</name>
        <dbReference type="ChEBI" id="CHEBI:57705"/>
    </ligand>
</feature>
<evidence type="ECO:0000256" key="5">
    <source>
        <dbReference type="ARBA" id="ARBA00022960"/>
    </source>
</evidence>
<feature type="binding site" evidence="10">
    <location>
        <begin position="10"/>
        <end position="12"/>
    </location>
    <ligand>
        <name>UDP-N-acetyl-alpha-D-glucosamine</name>
        <dbReference type="ChEBI" id="CHEBI:57705"/>
    </ligand>
</feature>
<keyword evidence="2 10" id="KW-0132">Cell division</keyword>
<proteinExistence type="inferred from homology"/>
<keyword evidence="5 10" id="KW-0133">Cell shape</keyword>
<dbReference type="GO" id="GO:0005975">
    <property type="term" value="P:carbohydrate metabolic process"/>
    <property type="evidence" value="ECO:0007669"/>
    <property type="project" value="InterPro"/>
</dbReference>
<evidence type="ECO:0000256" key="6">
    <source>
        <dbReference type="ARBA" id="ARBA00022984"/>
    </source>
</evidence>
<feature type="binding site" evidence="10">
    <location>
        <position position="169"/>
    </location>
    <ligand>
        <name>UDP-N-acetyl-alpha-D-glucosamine</name>
        <dbReference type="ChEBI" id="CHEBI:57705"/>
    </ligand>
</feature>
<evidence type="ECO:0000256" key="10">
    <source>
        <dbReference type="HAMAP-Rule" id="MF_00033"/>
    </source>
</evidence>
<dbReference type="GO" id="GO:0071555">
    <property type="term" value="P:cell wall organization"/>
    <property type="evidence" value="ECO:0007669"/>
    <property type="project" value="UniProtKB-KW"/>
</dbReference>
<dbReference type="EMBL" id="MHTH01000002">
    <property type="protein sequence ID" value="OHA59284.1"/>
    <property type="molecule type" value="Genomic_DNA"/>
</dbReference>
<dbReference type="InterPro" id="IPR007235">
    <property type="entry name" value="Glyco_trans_28_C"/>
</dbReference>
<dbReference type="UniPathway" id="UPA00219"/>
<feature type="domain" description="Glycosyl transferase family 28 C-terminal" evidence="12">
    <location>
        <begin position="192"/>
        <end position="360"/>
    </location>
</feature>
<keyword evidence="1 10" id="KW-1003">Cell membrane</keyword>
<evidence type="ECO:0000256" key="9">
    <source>
        <dbReference type="ARBA" id="ARBA00023316"/>
    </source>
</evidence>
<evidence type="ECO:0000256" key="8">
    <source>
        <dbReference type="ARBA" id="ARBA00023306"/>
    </source>
</evidence>
<dbReference type="HAMAP" id="MF_00033">
    <property type="entry name" value="MurG"/>
    <property type="match status" value="1"/>
</dbReference>
<comment type="similarity">
    <text evidence="10">Belongs to the glycosyltransferase 28 family. MurG subfamily.</text>
</comment>
<evidence type="ECO:0000259" key="12">
    <source>
        <dbReference type="Pfam" id="PF04101"/>
    </source>
</evidence>
<feature type="binding site" evidence="10">
    <location>
        <position position="199"/>
    </location>
    <ligand>
        <name>UDP-N-acetyl-alpha-D-glucosamine</name>
        <dbReference type="ChEBI" id="CHEBI:57705"/>
    </ligand>
</feature>
<comment type="function">
    <text evidence="10">Cell wall formation. Catalyzes the transfer of a GlcNAc subunit on undecaprenyl-pyrophosphoryl-MurNAc-pentapeptide (lipid intermediate I) to form undecaprenyl-pyrophosphoryl-MurNAc-(pentapeptide)GlcNAc (lipid intermediate II).</text>
</comment>
<keyword evidence="4 10" id="KW-0808">Transferase</keyword>
<comment type="pathway">
    <text evidence="10">Cell wall biogenesis; peptidoglycan biosynthesis.</text>
</comment>
<dbReference type="GO" id="GO:0005886">
    <property type="term" value="C:plasma membrane"/>
    <property type="evidence" value="ECO:0007669"/>
    <property type="project" value="UniProtKB-SubCell"/>
</dbReference>
<evidence type="ECO:0000313" key="14">
    <source>
        <dbReference type="Proteomes" id="UP000176222"/>
    </source>
</evidence>
<evidence type="ECO:0000256" key="7">
    <source>
        <dbReference type="ARBA" id="ARBA00023136"/>
    </source>
</evidence>
<feature type="domain" description="Glycosyltransferase family 28 N-terminal" evidence="11">
    <location>
        <begin position="3"/>
        <end position="146"/>
    </location>
</feature>
<keyword evidence="3 10" id="KW-0328">Glycosyltransferase</keyword>
<dbReference type="CDD" id="cd03785">
    <property type="entry name" value="GT28_MurG"/>
    <property type="match status" value="1"/>
</dbReference>
<dbReference type="Pfam" id="PF03033">
    <property type="entry name" value="Glyco_transf_28"/>
    <property type="match status" value="1"/>
</dbReference>
<evidence type="ECO:0000259" key="11">
    <source>
        <dbReference type="Pfam" id="PF03033"/>
    </source>
</evidence>
<dbReference type="GO" id="GO:0008360">
    <property type="term" value="P:regulation of cell shape"/>
    <property type="evidence" value="ECO:0007669"/>
    <property type="project" value="UniProtKB-KW"/>
</dbReference>
<evidence type="ECO:0000256" key="2">
    <source>
        <dbReference type="ARBA" id="ARBA00022618"/>
    </source>
</evidence>
<dbReference type="Proteomes" id="UP000176222">
    <property type="component" value="Unassembled WGS sequence"/>
</dbReference>
<dbReference type="EC" id="2.4.1.227" evidence="10"/>
<keyword evidence="9 10" id="KW-0961">Cell wall biogenesis/degradation</keyword>
<accession>A0A1G2QFA5</accession>
<keyword evidence="8 10" id="KW-0131">Cell cycle</keyword>
<evidence type="ECO:0000256" key="1">
    <source>
        <dbReference type="ARBA" id="ARBA00022475"/>
    </source>
</evidence>
<dbReference type="GO" id="GO:0051991">
    <property type="term" value="F:UDP-N-acetyl-D-glucosamine:N-acetylmuramoyl-L-alanyl-D-glutamyl-meso-2,6-diaminopimelyl-D-alanyl-D-alanine-diphosphoundecaprenol 4-beta-N-acetylglucosaminlytransferase activity"/>
    <property type="evidence" value="ECO:0007669"/>
    <property type="project" value="RHEA"/>
</dbReference>
<evidence type="ECO:0000256" key="3">
    <source>
        <dbReference type="ARBA" id="ARBA00022676"/>
    </source>
</evidence>
<dbReference type="PANTHER" id="PTHR21015:SF27">
    <property type="entry name" value="UDP-N-ACETYLGLUCOSAMINE--N-ACETYLMURAMYL-(PENTAPEPTIDE) PYROPHOSPHORYL-UNDECAPRENOL N-ACETYLGLUCOSAMINE TRANSFERASE"/>
    <property type="match status" value="1"/>
</dbReference>
<comment type="caution">
    <text evidence="10">Lacks conserved residue(s) required for the propagation of feature annotation.</text>
</comment>
<evidence type="ECO:0000313" key="13">
    <source>
        <dbReference type="EMBL" id="OHA59284.1"/>
    </source>
</evidence>
<sequence>MKILFTGGGTGGHFYPIIAIAQEIKKITEKEKLLAPELFFMSVNPYNEELLFANDITFVKITAGKWRRYFSWRNFSDLFKTAYGVWEAIIKLYRIYPDLVFCKGGFSSFPPVLAARILRIPIFVHESDSHPGRVNTWAGKFADRVAVSYHDALKYFPAVHTAVTGNPLREEILNPNQAGALEFLGLEADRPIIMVVGGSQGAVKINNTIIDILPELLKKYQIIHQTGAKNFDEAEIAIKATVDPELVKKNYRPFPYLSSSAMKMSASASSLIISRAGSAIFEIAYWGVPAIIIPLPETISHDQTSNAFAYARSGSAIVIEENNLTPSVLLSEIDRILNNPKIQIEMKEACQTFAKPRASHTIATEIMSLILQHESR</sequence>
<evidence type="ECO:0000256" key="4">
    <source>
        <dbReference type="ARBA" id="ARBA00022679"/>
    </source>
</evidence>
<dbReference type="GO" id="GO:0009252">
    <property type="term" value="P:peptidoglycan biosynthetic process"/>
    <property type="evidence" value="ECO:0007669"/>
    <property type="project" value="UniProtKB-UniRule"/>
</dbReference>
<dbReference type="STRING" id="1802436.A2370_01910"/>